<dbReference type="SUPFAM" id="SSF56214">
    <property type="entry name" value="4'-phosphopantetheinyl transferase"/>
    <property type="match status" value="2"/>
</dbReference>
<dbReference type="OrthoDB" id="1190494at2"/>
<accession>A0A3N0BLW2</accession>
<organism evidence="4 5">
    <name type="scientific">Pedobacter jejuensis</name>
    <dbReference type="NCBI Taxonomy" id="1268550"/>
    <lineage>
        <taxon>Bacteria</taxon>
        <taxon>Pseudomonadati</taxon>
        <taxon>Bacteroidota</taxon>
        <taxon>Sphingobacteriia</taxon>
        <taxon>Sphingobacteriales</taxon>
        <taxon>Sphingobacteriaceae</taxon>
        <taxon>Pedobacter</taxon>
    </lineage>
</organism>
<evidence type="ECO:0000313" key="5">
    <source>
        <dbReference type="Proteomes" id="UP000274046"/>
    </source>
</evidence>
<evidence type="ECO:0000259" key="3">
    <source>
        <dbReference type="Pfam" id="PF01648"/>
    </source>
</evidence>
<dbReference type="InterPro" id="IPR050559">
    <property type="entry name" value="P-Pant_transferase_sf"/>
</dbReference>
<evidence type="ECO:0000256" key="2">
    <source>
        <dbReference type="ARBA" id="ARBA00022679"/>
    </source>
</evidence>
<feature type="domain" description="4'-phosphopantetheinyl transferase" evidence="3">
    <location>
        <begin position="107"/>
        <end position="173"/>
    </location>
</feature>
<sequence>MPVVYNKNIDEHSVLAIWKIEETEAELLAGLQLKQHEWDIISSFNNGKRMLHWLSTRLLLRTLLNTAEYIDCQFDEDGKPYLTNSDYKISLSHSYDYAAVMISKDNAVGVDIELIKHKIKTIKHKFLNDIELAQRQIGDNTEGLYVCWCAKEAIYKWHGKKGLEFKQHIHIKPFKLKNEGSLNALVELPTGTRELTVNYFKTKDGYMLGYVQAPEVIGIR</sequence>
<dbReference type="PANTHER" id="PTHR12215">
    <property type="entry name" value="PHOSPHOPANTETHEINE TRANSFERASE"/>
    <property type="match status" value="1"/>
</dbReference>
<dbReference type="Pfam" id="PF01648">
    <property type="entry name" value="ACPS"/>
    <property type="match status" value="1"/>
</dbReference>
<name>A0A3N0BLW2_9SPHI</name>
<dbReference type="RefSeq" id="WP_123207555.1">
    <property type="nucleotide sequence ID" value="NZ_RBEE01000045.1"/>
</dbReference>
<dbReference type="GO" id="GO:0008897">
    <property type="term" value="F:holo-[acyl-carrier-protein] synthase activity"/>
    <property type="evidence" value="ECO:0007669"/>
    <property type="project" value="InterPro"/>
</dbReference>
<protein>
    <submittedName>
        <fullName evidence="4">4'-phosphopantetheinyl transferase superfamily protein</fullName>
    </submittedName>
</protein>
<comment type="similarity">
    <text evidence="1">Belongs to the P-Pant transferase superfamily. Gsp/Sfp/HetI/AcpT family.</text>
</comment>
<dbReference type="Gene3D" id="3.90.470.20">
    <property type="entry name" value="4'-phosphopantetheinyl transferase domain"/>
    <property type="match status" value="2"/>
</dbReference>
<dbReference type="InterPro" id="IPR037143">
    <property type="entry name" value="4-PPantetheinyl_Trfase_dom_sf"/>
</dbReference>
<keyword evidence="2 4" id="KW-0808">Transferase</keyword>
<keyword evidence="5" id="KW-1185">Reference proteome</keyword>
<comment type="caution">
    <text evidence="4">The sequence shown here is derived from an EMBL/GenBank/DDBJ whole genome shotgun (WGS) entry which is preliminary data.</text>
</comment>
<dbReference type="GO" id="GO:0005829">
    <property type="term" value="C:cytosol"/>
    <property type="evidence" value="ECO:0007669"/>
    <property type="project" value="TreeGrafter"/>
</dbReference>
<dbReference type="GO" id="GO:0000287">
    <property type="term" value="F:magnesium ion binding"/>
    <property type="evidence" value="ECO:0007669"/>
    <property type="project" value="InterPro"/>
</dbReference>
<dbReference type="PANTHER" id="PTHR12215:SF10">
    <property type="entry name" value="L-AMINOADIPATE-SEMIALDEHYDE DEHYDROGENASE-PHOSPHOPANTETHEINYL TRANSFERASE"/>
    <property type="match status" value="1"/>
</dbReference>
<reference evidence="4 5" key="1">
    <citation type="submission" date="2018-10" db="EMBL/GenBank/DDBJ databases">
        <title>Genome sequencing of Pedobacter jejuensis TNB23.</title>
        <authorList>
            <person name="Cho Y.-J."/>
            <person name="Cho A."/>
            <person name="Kim O.-S."/>
        </authorList>
    </citation>
    <scope>NUCLEOTIDE SEQUENCE [LARGE SCALE GENOMIC DNA]</scope>
    <source>
        <strain evidence="4 5">TNB23</strain>
    </source>
</reference>
<dbReference type="Proteomes" id="UP000274046">
    <property type="component" value="Unassembled WGS sequence"/>
</dbReference>
<dbReference type="GO" id="GO:0019878">
    <property type="term" value="P:lysine biosynthetic process via aminoadipic acid"/>
    <property type="evidence" value="ECO:0007669"/>
    <property type="project" value="TreeGrafter"/>
</dbReference>
<dbReference type="InterPro" id="IPR008278">
    <property type="entry name" value="4-PPantetheinyl_Trfase_dom"/>
</dbReference>
<evidence type="ECO:0000313" key="4">
    <source>
        <dbReference type="EMBL" id="RNL49654.1"/>
    </source>
</evidence>
<dbReference type="AlphaFoldDB" id="A0A3N0BLW2"/>
<evidence type="ECO:0000256" key="1">
    <source>
        <dbReference type="ARBA" id="ARBA00010990"/>
    </source>
</evidence>
<gene>
    <name evidence="4" type="ORF">D7004_19780</name>
</gene>
<dbReference type="EMBL" id="RBEE01000045">
    <property type="protein sequence ID" value="RNL49654.1"/>
    <property type="molecule type" value="Genomic_DNA"/>
</dbReference>
<proteinExistence type="inferred from homology"/>